<evidence type="ECO:0000313" key="3">
    <source>
        <dbReference type="EMBL" id="SQF92096.1"/>
    </source>
</evidence>
<keyword evidence="1 2" id="KW-0732">Signal</keyword>
<reference evidence="3 4" key="1">
    <citation type="submission" date="2018-06" db="EMBL/GenBank/DDBJ databases">
        <authorList>
            <consortium name="Pathogen Informatics"/>
            <person name="Doyle S."/>
        </authorList>
    </citation>
    <scope>NUCLEOTIDE SEQUENCE [LARGE SCALE GENOMIC DNA]</scope>
    <source>
        <strain evidence="3 4">NCTC10038</strain>
    </source>
</reference>
<sequence length="130" mass="13716">MNTRIALSCLPLALLASIAHAAPTLYLGMNGGTMERVYADKVLPAFEKANNVKVVIVPGTSSDILAKVQANKDNPQMHVMFLDDGIMYRAIAMGLCDKLAPSPSLEQIPAKAKIKQEAVAVTLGVTGPGL</sequence>
<dbReference type="GO" id="GO:0030288">
    <property type="term" value="C:outer membrane-bounded periplasmic space"/>
    <property type="evidence" value="ECO:0007669"/>
    <property type="project" value="TreeGrafter"/>
</dbReference>
<gene>
    <name evidence="3" type="ORF">NCTC10038_03525</name>
</gene>
<protein>
    <submittedName>
        <fullName evidence="3">Family 1 extracellular solute-binding protein</fullName>
    </submittedName>
</protein>
<dbReference type="Proteomes" id="UP000248640">
    <property type="component" value="Chromosome 1"/>
</dbReference>
<evidence type="ECO:0000256" key="2">
    <source>
        <dbReference type="SAM" id="SignalP"/>
    </source>
</evidence>
<dbReference type="GO" id="GO:0030976">
    <property type="term" value="F:thiamine pyrophosphate binding"/>
    <property type="evidence" value="ECO:0007669"/>
    <property type="project" value="TreeGrafter"/>
</dbReference>
<proteinExistence type="predicted"/>
<dbReference type="GO" id="GO:0015888">
    <property type="term" value="P:thiamine transport"/>
    <property type="evidence" value="ECO:0007669"/>
    <property type="project" value="TreeGrafter"/>
</dbReference>
<evidence type="ECO:0000313" key="4">
    <source>
        <dbReference type="Proteomes" id="UP000248640"/>
    </source>
</evidence>
<evidence type="ECO:0000256" key="1">
    <source>
        <dbReference type="ARBA" id="ARBA00022729"/>
    </source>
</evidence>
<feature type="signal peptide" evidence="2">
    <location>
        <begin position="1"/>
        <end position="21"/>
    </location>
</feature>
<dbReference type="EMBL" id="LS483372">
    <property type="protein sequence ID" value="SQF92096.1"/>
    <property type="molecule type" value="Genomic_DNA"/>
</dbReference>
<dbReference type="SUPFAM" id="SSF53850">
    <property type="entry name" value="Periplasmic binding protein-like II"/>
    <property type="match status" value="1"/>
</dbReference>
<accession>A0A8B4IAL1</accession>
<dbReference type="PANTHER" id="PTHR30006">
    <property type="entry name" value="THIAMINE-BINDING PERIPLASMIC PROTEIN-RELATED"/>
    <property type="match status" value="1"/>
</dbReference>
<organism evidence="3 4">
    <name type="scientific">Pseudomonas fluorescens</name>
    <dbReference type="NCBI Taxonomy" id="294"/>
    <lineage>
        <taxon>Bacteria</taxon>
        <taxon>Pseudomonadati</taxon>
        <taxon>Pseudomonadota</taxon>
        <taxon>Gammaproteobacteria</taxon>
        <taxon>Pseudomonadales</taxon>
        <taxon>Pseudomonadaceae</taxon>
        <taxon>Pseudomonas</taxon>
    </lineage>
</organism>
<dbReference type="PANTHER" id="PTHR30006:SF2">
    <property type="entry name" value="ABC TRANSPORTER SUBSTRATE-BINDING PROTEIN"/>
    <property type="match status" value="1"/>
</dbReference>
<feature type="chain" id="PRO_5032912443" evidence="2">
    <location>
        <begin position="22"/>
        <end position="130"/>
    </location>
</feature>
<dbReference type="GO" id="GO:0030975">
    <property type="term" value="F:thiamine binding"/>
    <property type="evidence" value="ECO:0007669"/>
    <property type="project" value="TreeGrafter"/>
</dbReference>
<dbReference type="Gene3D" id="3.40.190.10">
    <property type="entry name" value="Periplasmic binding protein-like II"/>
    <property type="match status" value="1"/>
</dbReference>
<dbReference type="AlphaFoldDB" id="A0A8B4IAL1"/>
<name>A0A8B4IAL1_PSEFL</name>